<dbReference type="AlphaFoldDB" id="A0A0A9EL22"/>
<reference evidence="1" key="2">
    <citation type="journal article" date="2015" name="Data Brief">
        <title>Shoot transcriptome of the giant reed, Arundo donax.</title>
        <authorList>
            <person name="Barrero R.A."/>
            <person name="Guerrero F.D."/>
            <person name="Moolhuijzen P."/>
            <person name="Goolsby J.A."/>
            <person name="Tidwell J."/>
            <person name="Bellgard S.E."/>
            <person name="Bellgard M.I."/>
        </authorList>
    </citation>
    <scope>NUCLEOTIDE SEQUENCE</scope>
    <source>
        <tissue evidence="1">Shoot tissue taken approximately 20 cm above the soil surface</tissue>
    </source>
</reference>
<name>A0A0A9EL22_ARUDO</name>
<sequence>MLMDDAMVYPMATPTRLAYWMTPQKVTFTPPRLDRTASM</sequence>
<dbReference type="EMBL" id="GBRH01198207">
    <property type="protein sequence ID" value="JAD99688.1"/>
    <property type="molecule type" value="Transcribed_RNA"/>
</dbReference>
<evidence type="ECO:0000313" key="1">
    <source>
        <dbReference type="EMBL" id="JAD99688.1"/>
    </source>
</evidence>
<proteinExistence type="predicted"/>
<organism evidence="1">
    <name type="scientific">Arundo donax</name>
    <name type="common">Giant reed</name>
    <name type="synonym">Donax arundinaceus</name>
    <dbReference type="NCBI Taxonomy" id="35708"/>
    <lineage>
        <taxon>Eukaryota</taxon>
        <taxon>Viridiplantae</taxon>
        <taxon>Streptophyta</taxon>
        <taxon>Embryophyta</taxon>
        <taxon>Tracheophyta</taxon>
        <taxon>Spermatophyta</taxon>
        <taxon>Magnoliopsida</taxon>
        <taxon>Liliopsida</taxon>
        <taxon>Poales</taxon>
        <taxon>Poaceae</taxon>
        <taxon>PACMAD clade</taxon>
        <taxon>Arundinoideae</taxon>
        <taxon>Arundineae</taxon>
        <taxon>Arundo</taxon>
    </lineage>
</organism>
<reference evidence="1" key="1">
    <citation type="submission" date="2014-09" db="EMBL/GenBank/DDBJ databases">
        <authorList>
            <person name="Magalhaes I.L.F."/>
            <person name="Oliveira U."/>
            <person name="Santos F.R."/>
            <person name="Vidigal T.H.D.A."/>
            <person name="Brescovit A.D."/>
            <person name="Santos A.J."/>
        </authorList>
    </citation>
    <scope>NUCLEOTIDE SEQUENCE</scope>
    <source>
        <tissue evidence="1">Shoot tissue taken approximately 20 cm above the soil surface</tissue>
    </source>
</reference>
<protein>
    <submittedName>
        <fullName evidence="1">Uncharacterized protein</fullName>
    </submittedName>
</protein>
<accession>A0A0A9EL22</accession>